<dbReference type="GO" id="GO:0044325">
    <property type="term" value="F:transmembrane transporter binding"/>
    <property type="evidence" value="ECO:0007669"/>
    <property type="project" value="TreeGrafter"/>
</dbReference>
<dbReference type="PANTHER" id="PTHR12157:SF21">
    <property type="entry name" value="RAB3 INTERACTING MOLECULE, ISOFORM F"/>
    <property type="match status" value="1"/>
</dbReference>
<protein>
    <recommendedName>
        <fullName evidence="11">RabBD domain-containing protein</fullName>
    </recommendedName>
</protein>
<evidence type="ECO:0000256" key="5">
    <source>
        <dbReference type="PROSITE-ProRule" id="PRU00091"/>
    </source>
</evidence>
<dbReference type="GO" id="GO:0050806">
    <property type="term" value="P:positive regulation of synaptic transmission"/>
    <property type="evidence" value="ECO:0007669"/>
    <property type="project" value="TreeGrafter"/>
</dbReference>
<dbReference type="GO" id="GO:0048791">
    <property type="term" value="P:calcium ion-regulated exocytosis of neurotransmitter"/>
    <property type="evidence" value="ECO:0007669"/>
    <property type="project" value="TreeGrafter"/>
</dbReference>
<dbReference type="Gene3D" id="3.30.40.10">
    <property type="entry name" value="Zinc/RING finger domain, C3HC4 (zinc finger)"/>
    <property type="match status" value="1"/>
</dbReference>
<gene>
    <name evidence="9" type="ORF">ANCCEY_10128</name>
</gene>
<dbReference type="InterPro" id="IPR054386">
    <property type="entry name" value="RIM_Znf"/>
</dbReference>
<dbReference type="GO" id="GO:0008270">
    <property type="term" value="F:zinc ion binding"/>
    <property type="evidence" value="ECO:0007669"/>
    <property type="project" value="UniProtKB-KW"/>
</dbReference>
<feature type="domain" description="RabBD" evidence="8">
    <location>
        <begin position="1"/>
        <end position="127"/>
    </location>
</feature>
<dbReference type="SUPFAM" id="SSF57903">
    <property type="entry name" value="FYVE/PHD zinc finger"/>
    <property type="match status" value="1"/>
</dbReference>
<dbReference type="InterPro" id="IPR011011">
    <property type="entry name" value="Znf_FYVE_PHD"/>
</dbReference>
<dbReference type="GO" id="GO:0042391">
    <property type="term" value="P:regulation of membrane potential"/>
    <property type="evidence" value="ECO:0007669"/>
    <property type="project" value="TreeGrafter"/>
</dbReference>
<dbReference type="InterPro" id="IPR017455">
    <property type="entry name" value="Znf_FYVE-rel"/>
</dbReference>
<reference evidence="9 10" key="1">
    <citation type="submission" date="2013-05" db="EMBL/GenBank/DDBJ databases">
        <title>Draft genome of the parasitic nematode Anyclostoma ceylanicum.</title>
        <authorList>
            <person name="Mitreva M."/>
        </authorList>
    </citation>
    <scope>NUCLEOTIDE SEQUENCE [LARGE SCALE GENOMIC DNA]</scope>
</reference>
<dbReference type="Pfam" id="PF22601">
    <property type="entry name" value="RIM2a_ZnF"/>
    <property type="match status" value="1"/>
</dbReference>
<dbReference type="InterPro" id="IPR039032">
    <property type="entry name" value="Rim-like"/>
</dbReference>
<sequence>MPDLSHLSAEEREIIEQVFKRQKDEEAKEVQLTLKADAELDQIDKQINERKEIARKLVGTQDDAICQICQRTKFADGIGHKCFYCQLRSCARCGGRSHSKNKAIWACSLCQKRQQILAKTGKWFQPDEAQHKISNAGHESPCQNMSPIPFSSPHPSQPQQQDAAFTGTQSHSPHPESADKNKPSTRVSAPQQPMPSHKPGLVESAVSLLKQAQEPSANGPSSAKTEAPHENVRRQNTLQRQPSLVEHEQSRQHGNGSLPQKQFSTTRADVNRVEPFVQQRPNMLETQNESGNAGQGQDKRTTQSTRAREEKRHKENRPIFYTEPDSRFDEVDRSELRDEPEPQRMTSKDQRSSPVQRPARIILVETLHNLPRRALWQFANTEERKLWIVVDIDRSILNSFPLCTSCLHQSMDHYKRPLVIETSLPRLCPLEKMKCGVALGEHTQKTPKFTHLICQVELPRRPRRTKTSMAQKLSILSCDPVYLDDGVTM</sequence>
<evidence type="ECO:0000256" key="3">
    <source>
        <dbReference type="ARBA" id="ARBA00022771"/>
    </source>
</evidence>
<accession>A0A0D6LT26</accession>
<dbReference type="GO" id="GO:0006886">
    <property type="term" value="P:intracellular protein transport"/>
    <property type="evidence" value="ECO:0007669"/>
    <property type="project" value="InterPro"/>
</dbReference>
<evidence type="ECO:0008006" key="11">
    <source>
        <dbReference type="Google" id="ProtNLM"/>
    </source>
</evidence>
<evidence type="ECO:0000256" key="2">
    <source>
        <dbReference type="ARBA" id="ARBA00022737"/>
    </source>
</evidence>
<organism evidence="9 10">
    <name type="scientific">Ancylostoma ceylanicum</name>
    <dbReference type="NCBI Taxonomy" id="53326"/>
    <lineage>
        <taxon>Eukaryota</taxon>
        <taxon>Metazoa</taxon>
        <taxon>Ecdysozoa</taxon>
        <taxon>Nematoda</taxon>
        <taxon>Chromadorea</taxon>
        <taxon>Rhabditida</taxon>
        <taxon>Rhabditina</taxon>
        <taxon>Rhabditomorpha</taxon>
        <taxon>Strongyloidea</taxon>
        <taxon>Ancylostomatidae</taxon>
        <taxon>Ancylostomatinae</taxon>
        <taxon>Ancylostoma</taxon>
    </lineage>
</organism>
<feature type="compositionally biased region" description="Polar residues" evidence="6">
    <location>
        <begin position="279"/>
        <end position="292"/>
    </location>
</feature>
<feature type="compositionally biased region" description="Polar residues" evidence="6">
    <location>
        <begin position="162"/>
        <end position="172"/>
    </location>
</feature>
<keyword evidence="10" id="KW-1185">Reference proteome</keyword>
<dbReference type="EMBL" id="KE125163">
    <property type="protein sequence ID" value="EPB70777.1"/>
    <property type="molecule type" value="Genomic_DNA"/>
</dbReference>
<dbReference type="FunFam" id="3.30.40.10:FF:000780">
    <property type="entry name" value="Rab-3-interacting molecule unc-10"/>
    <property type="match status" value="1"/>
</dbReference>
<dbReference type="GO" id="GO:0042734">
    <property type="term" value="C:presynaptic membrane"/>
    <property type="evidence" value="ECO:0007669"/>
    <property type="project" value="TreeGrafter"/>
</dbReference>
<dbReference type="GO" id="GO:0031267">
    <property type="term" value="F:small GTPase binding"/>
    <property type="evidence" value="ECO:0007669"/>
    <property type="project" value="InterPro"/>
</dbReference>
<evidence type="ECO:0000256" key="6">
    <source>
        <dbReference type="SAM" id="MobiDB-lite"/>
    </source>
</evidence>
<feature type="domain" description="FYVE-type" evidence="7">
    <location>
        <begin position="60"/>
        <end position="115"/>
    </location>
</feature>
<dbReference type="InterPro" id="IPR010911">
    <property type="entry name" value="Rab_BD"/>
</dbReference>
<keyword evidence="1" id="KW-0479">Metal-binding</keyword>
<keyword evidence="4" id="KW-0862">Zinc</keyword>
<dbReference type="PROSITE" id="PS50916">
    <property type="entry name" value="RABBD"/>
    <property type="match status" value="1"/>
</dbReference>
<dbReference type="Proteomes" id="UP000054495">
    <property type="component" value="Unassembled WGS sequence"/>
</dbReference>
<feature type="compositionally biased region" description="Polar residues" evidence="6">
    <location>
        <begin position="213"/>
        <end position="224"/>
    </location>
</feature>
<evidence type="ECO:0000256" key="1">
    <source>
        <dbReference type="ARBA" id="ARBA00022723"/>
    </source>
</evidence>
<dbReference type="AlphaFoldDB" id="A0A0D6LT26"/>
<keyword evidence="3 5" id="KW-0863">Zinc-finger</keyword>
<evidence type="ECO:0000259" key="8">
    <source>
        <dbReference type="PROSITE" id="PS50916"/>
    </source>
</evidence>
<dbReference type="InterPro" id="IPR013083">
    <property type="entry name" value="Znf_RING/FYVE/PHD"/>
</dbReference>
<dbReference type="GO" id="GO:0048788">
    <property type="term" value="C:cytoskeleton of presynaptic active zone"/>
    <property type="evidence" value="ECO:0007669"/>
    <property type="project" value="TreeGrafter"/>
</dbReference>
<feature type="compositionally biased region" description="Basic and acidic residues" evidence="6">
    <location>
        <begin position="173"/>
        <end position="182"/>
    </location>
</feature>
<evidence type="ECO:0000259" key="7">
    <source>
        <dbReference type="PROSITE" id="PS50178"/>
    </source>
</evidence>
<dbReference type="PROSITE" id="PS50178">
    <property type="entry name" value="ZF_FYVE"/>
    <property type="match status" value="1"/>
</dbReference>
<feature type="compositionally biased region" description="Basic and acidic residues" evidence="6">
    <location>
        <begin position="297"/>
        <end position="317"/>
    </location>
</feature>
<feature type="region of interest" description="Disordered" evidence="6">
    <location>
        <begin position="211"/>
        <end position="357"/>
    </location>
</feature>
<feature type="compositionally biased region" description="Polar residues" evidence="6">
    <location>
        <begin position="252"/>
        <end position="268"/>
    </location>
</feature>
<feature type="region of interest" description="Disordered" evidence="6">
    <location>
        <begin position="134"/>
        <end position="199"/>
    </location>
</feature>
<name>A0A0D6LT26_9BILA</name>
<proteinExistence type="predicted"/>
<dbReference type="GO" id="GO:0048167">
    <property type="term" value="P:regulation of synaptic plasticity"/>
    <property type="evidence" value="ECO:0007669"/>
    <property type="project" value="TreeGrafter"/>
</dbReference>
<keyword evidence="2" id="KW-0677">Repeat</keyword>
<evidence type="ECO:0000313" key="9">
    <source>
        <dbReference type="EMBL" id="EPB70777.1"/>
    </source>
</evidence>
<evidence type="ECO:0000313" key="10">
    <source>
        <dbReference type="Proteomes" id="UP000054495"/>
    </source>
</evidence>
<evidence type="ECO:0000256" key="4">
    <source>
        <dbReference type="ARBA" id="ARBA00022833"/>
    </source>
</evidence>
<dbReference type="PANTHER" id="PTHR12157">
    <property type="entry name" value="REGULATING SYNAPTIC MEMBRANE EXOCYTOSIS PROTEIN"/>
    <property type="match status" value="1"/>
</dbReference>
<feature type="compositionally biased region" description="Basic and acidic residues" evidence="6">
    <location>
        <begin position="324"/>
        <end position="351"/>
    </location>
</feature>